<feature type="compositionally biased region" description="Acidic residues" evidence="18">
    <location>
        <begin position="99"/>
        <end position="109"/>
    </location>
</feature>
<accession>A0AAE0K3R7</accession>
<evidence type="ECO:0000259" key="23">
    <source>
        <dbReference type="PROSITE" id="PS51327"/>
    </source>
</evidence>
<dbReference type="PROSITE" id="PS00517">
    <property type="entry name" value="RNASE_3_1"/>
    <property type="match status" value="1"/>
</dbReference>
<evidence type="ECO:0000259" key="19">
    <source>
        <dbReference type="PROSITE" id="PS50142"/>
    </source>
</evidence>
<dbReference type="PROSITE" id="PS50142">
    <property type="entry name" value="RNASE_3_2"/>
    <property type="match status" value="2"/>
</dbReference>
<evidence type="ECO:0000259" key="22">
    <source>
        <dbReference type="PROSITE" id="PS51194"/>
    </source>
</evidence>
<dbReference type="Pfam" id="PF00271">
    <property type="entry name" value="Helicase_C"/>
    <property type="match status" value="1"/>
</dbReference>
<dbReference type="GO" id="GO:0005524">
    <property type="term" value="F:ATP binding"/>
    <property type="evidence" value="ECO:0007669"/>
    <property type="project" value="UniProtKB-KW"/>
</dbReference>
<evidence type="ECO:0000256" key="2">
    <source>
        <dbReference type="ARBA" id="ARBA00001946"/>
    </source>
</evidence>
<dbReference type="Pfam" id="PF00636">
    <property type="entry name" value="Ribonuclease_3"/>
    <property type="match status" value="2"/>
</dbReference>
<dbReference type="SMART" id="SM00487">
    <property type="entry name" value="DEXDc"/>
    <property type="match status" value="1"/>
</dbReference>
<dbReference type="Gene3D" id="3.30.160.380">
    <property type="entry name" value="Dicer dimerisation domain"/>
    <property type="match status" value="1"/>
</dbReference>
<dbReference type="PROSITE" id="PS51327">
    <property type="entry name" value="DICER_DSRBF"/>
    <property type="match status" value="1"/>
</dbReference>
<comment type="cofactor">
    <cofactor evidence="1">
        <name>Mn(2+)</name>
        <dbReference type="ChEBI" id="CHEBI:29035"/>
    </cofactor>
</comment>
<comment type="similarity">
    <text evidence="16 17">Belongs to the helicase family. Dicer subfamily.</text>
</comment>
<dbReference type="InterPro" id="IPR027417">
    <property type="entry name" value="P-loop_NTPase"/>
</dbReference>
<keyword evidence="11" id="KW-0067">ATP-binding</keyword>
<keyword evidence="5" id="KW-0479">Metal-binding</keyword>
<keyword evidence="7" id="KW-0547">Nucleotide-binding</keyword>
<keyword evidence="13 17" id="KW-0694">RNA-binding</keyword>
<dbReference type="PANTHER" id="PTHR14950:SF62">
    <property type="entry name" value="DICER-LIKE PROTEIN 1"/>
    <property type="match status" value="1"/>
</dbReference>
<feature type="domain" description="Helicase C-terminal" evidence="22">
    <location>
        <begin position="513"/>
        <end position="677"/>
    </location>
</feature>
<dbReference type="FunFam" id="1.10.1520.10:FF:000015">
    <property type="entry name" value="Dicer-like protein 1"/>
    <property type="match status" value="1"/>
</dbReference>
<dbReference type="GO" id="GO:0004386">
    <property type="term" value="F:helicase activity"/>
    <property type="evidence" value="ECO:0007669"/>
    <property type="project" value="UniProtKB-KW"/>
</dbReference>
<dbReference type="GO" id="GO:0051607">
    <property type="term" value="P:defense response to virus"/>
    <property type="evidence" value="ECO:0007669"/>
    <property type="project" value="UniProtKB-KW"/>
</dbReference>
<keyword evidence="6" id="KW-0677">Repeat</keyword>
<dbReference type="GO" id="GO:0005737">
    <property type="term" value="C:cytoplasm"/>
    <property type="evidence" value="ECO:0007669"/>
    <property type="project" value="TreeGrafter"/>
</dbReference>
<keyword evidence="10" id="KW-0862">Zinc</keyword>
<dbReference type="Pfam" id="PF24995">
    <property type="entry name" value="DSRM_2"/>
    <property type="match status" value="1"/>
</dbReference>
<keyword evidence="8" id="KW-0378">Hydrolase</keyword>
<dbReference type="EMBL" id="JAULSN010000006">
    <property type="protein sequence ID" value="KAK3369107.1"/>
    <property type="molecule type" value="Genomic_DNA"/>
</dbReference>
<feature type="domain" description="RNase III" evidence="19">
    <location>
        <begin position="1113"/>
        <end position="1262"/>
    </location>
</feature>
<evidence type="ECO:0000256" key="9">
    <source>
        <dbReference type="ARBA" id="ARBA00022806"/>
    </source>
</evidence>
<dbReference type="InterPro" id="IPR056755">
    <property type="entry name" value="DSRM_2"/>
</dbReference>
<dbReference type="InterPro" id="IPR005034">
    <property type="entry name" value="Dicer_dimerisation"/>
</dbReference>
<evidence type="ECO:0000256" key="5">
    <source>
        <dbReference type="ARBA" id="ARBA00022723"/>
    </source>
</evidence>
<dbReference type="PANTHER" id="PTHR14950">
    <property type="entry name" value="DICER-RELATED"/>
    <property type="match status" value="1"/>
</dbReference>
<evidence type="ECO:0000259" key="21">
    <source>
        <dbReference type="PROSITE" id="PS51192"/>
    </source>
</evidence>
<protein>
    <recommendedName>
        <fullName evidence="3">Dicer-like protein 1</fullName>
    </recommendedName>
</protein>
<evidence type="ECO:0000256" key="15">
    <source>
        <dbReference type="ARBA" id="ARBA00023211"/>
    </source>
</evidence>
<dbReference type="SMART" id="SM00535">
    <property type="entry name" value="RIBOc"/>
    <property type="match status" value="2"/>
</dbReference>
<feature type="region of interest" description="Disordered" evidence="18">
    <location>
        <begin position="1"/>
        <end position="129"/>
    </location>
</feature>
<dbReference type="GO" id="GO:0050688">
    <property type="term" value="P:regulation of defense response to virus"/>
    <property type="evidence" value="ECO:0007669"/>
    <property type="project" value="UniProtKB-KW"/>
</dbReference>
<evidence type="ECO:0000256" key="7">
    <source>
        <dbReference type="ARBA" id="ARBA00022741"/>
    </source>
</evidence>
<evidence type="ECO:0000256" key="18">
    <source>
        <dbReference type="SAM" id="MobiDB-lite"/>
    </source>
</evidence>
<evidence type="ECO:0000256" key="6">
    <source>
        <dbReference type="ARBA" id="ARBA00022737"/>
    </source>
</evidence>
<dbReference type="SUPFAM" id="SSF69065">
    <property type="entry name" value="RNase III domain-like"/>
    <property type="match status" value="2"/>
</dbReference>
<evidence type="ECO:0000256" key="17">
    <source>
        <dbReference type="PROSITE-ProRule" id="PRU00657"/>
    </source>
</evidence>
<dbReference type="SMART" id="SM00490">
    <property type="entry name" value="HELICc"/>
    <property type="match status" value="1"/>
</dbReference>
<dbReference type="GO" id="GO:0005634">
    <property type="term" value="C:nucleus"/>
    <property type="evidence" value="ECO:0007669"/>
    <property type="project" value="TreeGrafter"/>
</dbReference>
<evidence type="ECO:0000256" key="8">
    <source>
        <dbReference type="ARBA" id="ARBA00022801"/>
    </source>
</evidence>
<dbReference type="CDD" id="cd18802">
    <property type="entry name" value="SF2_C_dicer"/>
    <property type="match status" value="1"/>
</dbReference>
<organism evidence="24 25">
    <name type="scientific">Lasiosphaeria ovina</name>
    <dbReference type="NCBI Taxonomy" id="92902"/>
    <lineage>
        <taxon>Eukaryota</taxon>
        <taxon>Fungi</taxon>
        <taxon>Dikarya</taxon>
        <taxon>Ascomycota</taxon>
        <taxon>Pezizomycotina</taxon>
        <taxon>Sordariomycetes</taxon>
        <taxon>Sordariomycetidae</taxon>
        <taxon>Sordariales</taxon>
        <taxon>Lasiosphaeriaceae</taxon>
        <taxon>Lasiosphaeria</taxon>
    </lineage>
</organism>
<evidence type="ECO:0000256" key="12">
    <source>
        <dbReference type="ARBA" id="ARBA00022842"/>
    </source>
</evidence>
<dbReference type="Pfam" id="PF04851">
    <property type="entry name" value="ResIII"/>
    <property type="match status" value="1"/>
</dbReference>
<keyword evidence="9" id="KW-0347">Helicase</keyword>
<dbReference type="GO" id="GO:0030422">
    <property type="term" value="P:siRNA processing"/>
    <property type="evidence" value="ECO:0007669"/>
    <property type="project" value="TreeGrafter"/>
</dbReference>
<evidence type="ECO:0000313" key="24">
    <source>
        <dbReference type="EMBL" id="KAK3369107.1"/>
    </source>
</evidence>
<dbReference type="Pfam" id="PF03368">
    <property type="entry name" value="Dicer_dimer"/>
    <property type="match status" value="1"/>
</dbReference>
<keyword evidence="4" id="KW-0930">Antiviral protein</keyword>
<dbReference type="CDD" id="cd18034">
    <property type="entry name" value="DEXHc_dicer"/>
    <property type="match status" value="1"/>
</dbReference>
<feature type="domain" description="PAZ" evidence="20">
    <location>
        <begin position="951"/>
        <end position="1083"/>
    </location>
</feature>
<evidence type="ECO:0000259" key="20">
    <source>
        <dbReference type="PROSITE" id="PS50821"/>
    </source>
</evidence>
<dbReference type="Proteomes" id="UP001287356">
    <property type="component" value="Unassembled WGS sequence"/>
</dbReference>
<evidence type="ECO:0000256" key="14">
    <source>
        <dbReference type="ARBA" id="ARBA00023118"/>
    </source>
</evidence>
<keyword evidence="12" id="KW-0460">Magnesium</keyword>
<name>A0AAE0K3R7_9PEZI</name>
<dbReference type="InterPro" id="IPR038248">
    <property type="entry name" value="Dicer_dimer_sf"/>
</dbReference>
<dbReference type="PROSITE" id="PS50821">
    <property type="entry name" value="PAZ"/>
    <property type="match status" value="1"/>
</dbReference>
<comment type="caution">
    <text evidence="24">The sequence shown here is derived from an EMBL/GenBank/DDBJ whole genome shotgun (WGS) entry which is preliminary data.</text>
</comment>
<dbReference type="InterPro" id="IPR003100">
    <property type="entry name" value="PAZ_dom"/>
</dbReference>
<proteinExistence type="inferred from homology"/>
<dbReference type="CDD" id="cd00593">
    <property type="entry name" value="RIBOc"/>
    <property type="match status" value="2"/>
</dbReference>
<reference evidence="24" key="1">
    <citation type="journal article" date="2023" name="Mol. Phylogenet. Evol.">
        <title>Genome-scale phylogeny and comparative genomics of the fungal order Sordariales.</title>
        <authorList>
            <person name="Hensen N."/>
            <person name="Bonometti L."/>
            <person name="Westerberg I."/>
            <person name="Brannstrom I.O."/>
            <person name="Guillou S."/>
            <person name="Cros-Aarteil S."/>
            <person name="Calhoun S."/>
            <person name="Haridas S."/>
            <person name="Kuo A."/>
            <person name="Mondo S."/>
            <person name="Pangilinan J."/>
            <person name="Riley R."/>
            <person name="LaButti K."/>
            <person name="Andreopoulos B."/>
            <person name="Lipzen A."/>
            <person name="Chen C."/>
            <person name="Yan M."/>
            <person name="Daum C."/>
            <person name="Ng V."/>
            <person name="Clum A."/>
            <person name="Steindorff A."/>
            <person name="Ohm R.A."/>
            <person name="Martin F."/>
            <person name="Silar P."/>
            <person name="Natvig D.O."/>
            <person name="Lalanne C."/>
            <person name="Gautier V."/>
            <person name="Ament-Velasquez S.L."/>
            <person name="Kruys A."/>
            <person name="Hutchinson M.I."/>
            <person name="Powell A.J."/>
            <person name="Barry K."/>
            <person name="Miller A.N."/>
            <person name="Grigoriev I.V."/>
            <person name="Debuchy R."/>
            <person name="Gladieux P."/>
            <person name="Hiltunen Thoren M."/>
            <person name="Johannesson H."/>
        </authorList>
    </citation>
    <scope>NUCLEOTIDE SEQUENCE</scope>
    <source>
        <strain evidence="24">CBS 958.72</strain>
    </source>
</reference>
<keyword evidence="25" id="KW-1185">Reference proteome</keyword>
<dbReference type="InterPro" id="IPR006935">
    <property type="entry name" value="Helicase/UvrB_N"/>
</dbReference>
<evidence type="ECO:0000313" key="25">
    <source>
        <dbReference type="Proteomes" id="UP001287356"/>
    </source>
</evidence>
<dbReference type="FunFam" id="3.30.160.380:FF:000004">
    <property type="entry name" value="Dicer-like protein 1"/>
    <property type="match status" value="1"/>
</dbReference>
<evidence type="ECO:0000256" key="1">
    <source>
        <dbReference type="ARBA" id="ARBA00001936"/>
    </source>
</evidence>
<evidence type="ECO:0000256" key="3">
    <source>
        <dbReference type="ARBA" id="ARBA00020797"/>
    </source>
</evidence>
<evidence type="ECO:0000256" key="13">
    <source>
        <dbReference type="ARBA" id="ARBA00022884"/>
    </source>
</evidence>
<dbReference type="InterPro" id="IPR001650">
    <property type="entry name" value="Helicase_C-like"/>
</dbReference>
<dbReference type="GO" id="GO:0003677">
    <property type="term" value="F:DNA binding"/>
    <property type="evidence" value="ECO:0007669"/>
    <property type="project" value="InterPro"/>
</dbReference>
<comment type="cofactor">
    <cofactor evidence="2">
        <name>Mg(2+)</name>
        <dbReference type="ChEBI" id="CHEBI:18420"/>
    </cofactor>
</comment>
<dbReference type="GO" id="GO:0004525">
    <property type="term" value="F:ribonuclease III activity"/>
    <property type="evidence" value="ECO:0007669"/>
    <property type="project" value="InterPro"/>
</dbReference>
<dbReference type="GO" id="GO:0003723">
    <property type="term" value="F:RNA binding"/>
    <property type="evidence" value="ECO:0007669"/>
    <property type="project" value="UniProtKB-UniRule"/>
</dbReference>
<dbReference type="PROSITE" id="PS51194">
    <property type="entry name" value="HELICASE_CTER"/>
    <property type="match status" value="1"/>
</dbReference>
<dbReference type="InterPro" id="IPR036389">
    <property type="entry name" value="RNase_III_sf"/>
</dbReference>
<keyword evidence="15" id="KW-0464">Manganese</keyword>
<dbReference type="Gene3D" id="3.40.50.300">
    <property type="entry name" value="P-loop containing nucleotide triphosphate hydrolases"/>
    <property type="match status" value="2"/>
</dbReference>
<evidence type="ECO:0000256" key="10">
    <source>
        <dbReference type="ARBA" id="ARBA00022833"/>
    </source>
</evidence>
<gene>
    <name evidence="24" type="ORF">B0T24DRAFT_353432</name>
</gene>
<dbReference type="GO" id="GO:0046872">
    <property type="term" value="F:metal ion binding"/>
    <property type="evidence" value="ECO:0007669"/>
    <property type="project" value="UniProtKB-KW"/>
</dbReference>
<evidence type="ECO:0000256" key="16">
    <source>
        <dbReference type="ARBA" id="ARBA00035116"/>
    </source>
</evidence>
<sequence>MPHAPAVPSAPPPAEVMGDLIDFSDSSDLIDLSDPPAISAEELSPKLPDVPRLVEGDGDGDPPVISAEKLSPELPDIPRAVEGDEDGDEDAASEKEAADAESDRDDQEEEGVKRWLVNEPPKPRRISEKKRAENAAFALWVEQNQQNLTKAANKIVLDDEQSVGWLIKNSGNKKIITSPRDYQLELFELAKIQNTIAVLDTGSGKTLIAALLLRWTLQNELEDRAQGLPKRIAFFLVDKVALLFQQHAVLTCNLDYPVEMLCGEIIDNISSAGFWQKTLDNYMAVVCTADVLYRCLHHSFLRMEQINLLVFDEAHHTKKNHPFARIIKDHYMPVRDVAKRPRILGMTASPVDSQVDPKRAAAELEALLHSRISTVSDPDVLKQTICKPKTELVIEYESLPRDFETELHRSLKVLVGDHELFQKPFAFSKMAAAELGAWVSDRYWQLFFGDIHDVRLEAMTERNLLREYSINQTVDRHVKEVQDAKNLVLTHEFQRPALSKHLLSSKAITLHTTLQEQFKAGDAHRRCIVFVKQRNTASMLSDLLQQSEMQIPGVRVGILTGGGASDASWSPQNASFRTQVQTIRKFKNGDINCLFATSVAEEGLDIPDCNVIIRFDLYDTLIQYIQSRGRARQADSQYIHMIEKYNTMHRKKIYQNKANELVIRQFCAAMPEDRKLTGNNFDMEYFLRKEQNQRQYIIPETGAKLSYKQSLTCISTFVSSLPHPPGTALYPEYVITSALGGFQCEVMLPPASPIRSAIGNVYASKAVAKCSAAFEMCLALIRGKYLDGHLRPIFTKQLPAMRNARLAISSKKRAEYEMRIKPEIWSALGNPVELFAMALTLADPEALGRASTPLLLLTRQPMPPLPMFPLFFGSNRQSNVCCTPIPEPFKLKDDKLVQALTSFTLKIFADIFSKEYEASAAELPYYLAPTLKGHAFDFSSATDVNSIVDWTAMEFVQANERIKYDFNEPDEFFQNKYVADPWDGSRKFFALGRRHDFKPTDLVPEGVVAPAHKAWKMATHSIMNYSNSLWSKSRFRIAFREDQPVVEAELLPIRRNLLDRASADHDPAANRCFLVLEPLRISPIPVDVVAMAYNFPAIIHRIDSNLVALDACRMLGLRIRPDLALEAFTKDSDNTDEHGVGKINFQGGMGKNYERLEFLGDTFLKMATTISIFTLIPDTSEYVYHVKRMLLVCNKNLFNNALEANLEQYIRSMSFNRRLWYPEGLTLKKGKRTENRPRHILGDKTIADVCEALIGAAYLTGMETDSFDPAIQAVTAVVKDKHHAMLTWNDYYEAYKKPEWQTMPETSTQVDMARRFHQRLGYAFRYPRLLRSAFQHPTYPQVYEKLPSYQRLEWLGDALLDMACVDFLFHRFPDADPQWLTEHKTAMVSNQFLGCLSVMLQFNKAMMFSSLAIQKELADYVAEINEALQAAKEEAVGAGKPESEYLRNFWVECLRPPKCLPDVVEAYIGAIFVDSHYDYSTVQSFFREHVQPFFEDMSLYDTYANKHPVTFLANLMQTRLHCMNWRVLVKELERDGIDEGAAAAEPLVVCGFCVHGQTIAYTVGVSSRYAKTSVAEKAMAILENMTREEFRRTYGCQCVVNDDEEIEVGSAV</sequence>
<feature type="compositionally biased region" description="Low complexity" evidence="18">
    <location>
        <begin position="19"/>
        <end position="34"/>
    </location>
</feature>
<feature type="domain" description="Helicase ATP-binding" evidence="21">
    <location>
        <begin position="186"/>
        <end position="368"/>
    </location>
</feature>
<dbReference type="InterPro" id="IPR000999">
    <property type="entry name" value="RNase_III_dom"/>
</dbReference>
<feature type="domain" description="Dicer dsRNA-binding fold" evidence="23">
    <location>
        <begin position="710"/>
        <end position="800"/>
    </location>
</feature>
<dbReference type="Gene3D" id="1.10.1520.10">
    <property type="entry name" value="Ribonuclease III domain"/>
    <property type="match status" value="2"/>
</dbReference>
<reference evidence="24" key="2">
    <citation type="submission" date="2023-06" db="EMBL/GenBank/DDBJ databases">
        <authorList>
            <consortium name="Lawrence Berkeley National Laboratory"/>
            <person name="Haridas S."/>
            <person name="Hensen N."/>
            <person name="Bonometti L."/>
            <person name="Westerberg I."/>
            <person name="Brannstrom I.O."/>
            <person name="Guillou S."/>
            <person name="Cros-Aarteil S."/>
            <person name="Calhoun S."/>
            <person name="Kuo A."/>
            <person name="Mondo S."/>
            <person name="Pangilinan J."/>
            <person name="Riley R."/>
            <person name="Labutti K."/>
            <person name="Andreopoulos B."/>
            <person name="Lipzen A."/>
            <person name="Chen C."/>
            <person name="Yanf M."/>
            <person name="Daum C."/>
            <person name="Ng V."/>
            <person name="Clum A."/>
            <person name="Steindorff A."/>
            <person name="Ohm R."/>
            <person name="Martin F."/>
            <person name="Silar P."/>
            <person name="Natvig D."/>
            <person name="Lalanne C."/>
            <person name="Gautier V."/>
            <person name="Ament-Velasquez S.L."/>
            <person name="Kruys A."/>
            <person name="Hutchinson M.I."/>
            <person name="Powell A.J."/>
            <person name="Barry K."/>
            <person name="Miller A.N."/>
            <person name="Grigoriev I.V."/>
            <person name="Debuchy R."/>
            <person name="Gladieux P."/>
            <person name="Thoren M.H."/>
            <person name="Johannesson H."/>
        </authorList>
    </citation>
    <scope>NUCLEOTIDE SEQUENCE</scope>
    <source>
        <strain evidence="24">CBS 958.72</strain>
    </source>
</reference>
<keyword evidence="14" id="KW-0051">Antiviral defense</keyword>
<feature type="domain" description="RNase III" evidence="19">
    <location>
        <begin position="1313"/>
        <end position="1476"/>
    </location>
</feature>
<dbReference type="PROSITE" id="PS51192">
    <property type="entry name" value="HELICASE_ATP_BIND_1"/>
    <property type="match status" value="1"/>
</dbReference>
<dbReference type="SUPFAM" id="SSF52540">
    <property type="entry name" value="P-loop containing nucleoside triphosphate hydrolases"/>
    <property type="match status" value="1"/>
</dbReference>
<evidence type="ECO:0000256" key="4">
    <source>
        <dbReference type="ARBA" id="ARBA00022721"/>
    </source>
</evidence>
<evidence type="ECO:0000256" key="11">
    <source>
        <dbReference type="ARBA" id="ARBA00022840"/>
    </source>
</evidence>
<dbReference type="InterPro" id="IPR014001">
    <property type="entry name" value="Helicase_ATP-bd"/>
</dbReference>